<keyword evidence="5" id="KW-1185">Reference proteome</keyword>
<proteinExistence type="predicted"/>
<dbReference type="PANTHER" id="PTHR48081:SF13">
    <property type="entry name" value="ALPHA_BETA HYDROLASE"/>
    <property type="match status" value="1"/>
</dbReference>
<dbReference type="GO" id="GO:0016787">
    <property type="term" value="F:hydrolase activity"/>
    <property type="evidence" value="ECO:0007669"/>
    <property type="project" value="UniProtKB-KW"/>
</dbReference>
<gene>
    <name evidence="4" type="ORF">ACFQDI_14695</name>
</gene>
<dbReference type="RefSeq" id="WP_377168029.1">
    <property type="nucleotide sequence ID" value="NZ_JBHSMQ010000005.1"/>
</dbReference>
<evidence type="ECO:0000313" key="5">
    <source>
        <dbReference type="Proteomes" id="UP001596052"/>
    </source>
</evidence>
<reference evidence="5" key="1">
    <citation type="journal article" date="2019" name="Int. J. Syst. Evol. Microbiol.">
        <title>The Global Catalogue of Microorganisms (GCM) 10K type strain sequencing project: providing services to taxonomists for standard genome sequencing and annotation.</title>
        <authorList>
            <consortium name="The Broad Institute Genomics Platform"/>
            <consortium name="The Broad Institute Genome Sequencing Center for Infectious Disease"/>
            <person name="Wu L."/>
            <person name="Ma J."/>
        </authorList>
    </citation>
    <scope>NUCLEOTIDE SEQUENCE [LARGE SCALE GENOMIC DNA]</scope>
    <source>
        <strain evidence="5">CGMCC 4.1469</strain>
    </source>
</reference>
<dbReference type="InterPro" id="IPR029058">
    <property type="entry name" value="AB_hydrolase_fold"/>
</dbReference>
<name>A0ABW0KRV0_9BACT</name>
<feature type="chain" id="PRO_5045967476" evidence="2">
    <location>
        <begin position="18"/>
        <end position="280"/>
    </location>
</feature>
<dbReference type="SUPFAM" id="SSF53474">
    <property type="entry name" value="alpha/beta-Hydrolases"/>
    <property type="match status" value="1"/>
</dbReference>
<comment type="caution">
    <text evidence="4">The sequence shown here is derived from an EMBL/GenBank/DDBJ whole genome shotgun (WGS) entry which is preliminary data.</text>
</comment>
<feature type="domain" description="BD-FAE-like" evidence="3">
    <location>
        <begin position="35"/>
        <end position="239"/>
    </location>
</feature>
<dbReference type="InterPro" id="IPR049492">
    <property type="entry name" value="BD-FAE-like_dom"/>
</dbReference>
<organism evidence="4 5">
    <name type="scientific">Prosthecobacter fluviatilis</name>
    <dbReference type="NCBI Taxonomy" id="445931"/>
    <lineage>
        <taxon>Bacteria</taxon>
        <taxon>Pseudomonadati</taxon>
        <taxon>Verrucomicrobiota</taxon>
        <taxon>Verrucomicrobiia</taxon>
        <taxon>Verrucomicrobiales</taxon>
        <taxon>Verrucomicrobiaceae</taxon>
        <taxon>Prosthecobacter</taxon>
    </lineage>
</organism>
<dbReference type="Pfam" id="PF20434">
    <property type="entry name" value="BD-FAE"/>
    <property type="match status" value="1"/>
</dbReference>
<dbReference type="Gene3D" id="3.40.50.1820">
    <property type="entry name" value="alpha/beta hydrolase"/>
    <property type="match status" value="1"/>
</dbReference>
<protein>
    <submittedName>
        <fullName evidence="4">Alpha/beta hydrolase fold domain-containing protein</fullName>
    </submittedName>
</protein>
<keyword evidence="1 4" id="KW-0378">Hydrolase</keyword>
<dbReference type="EMBL" id="JBHSMQ010000005">
    <property type="protein sequence ID" value="MFC5456109.1"/>
    <property type="molecule type" value="Genomic_DNA"/>
</dbReference>
<sequence length="280" mass="30231">MKKLFFFLLFVASAAFADTQADIEYAMVGELSLKLDLHRPQGGKPPLIVYVHGGGWRAGSKEDVPIVDLYDKGYAIASVNYRLSTQALFPAQVHDIKAAIRFLRGNAGLYHINADKIVIIGSSAGGHLAALVGVTNGVKELEGSVGEDLEQSSDVQGIVSYYGASDLQTILSQSTPKGLEFRIPALKLLLGDTPDKKAELARLASPVTHLDKKDPPLLLIHGDADPQMPPQQSQELAKAYEALGLPVTLIMMPGSLHGGVEFYDEERTAIVAKFLDKVLR</sequence>
<dbReference type="InterPro" id="IPR050300">
    <property type="entry name" value="GDXG_lipolytic_enzyme"/>
</dbReference>
<evidence type="ECO:0000256" key="2">
    <source>
        <dbReference type="SAM" id="SignalP"/>
    </source>
</evidence>
<dbReference type="PANTHER" id="PTHR48081">
    <property type="entry name" value="AB HYDROLASE SUPERFAMILY PROTEIN C4A8.06C"/>
    <property type="match status" value="1"/>
</dbReference>
<evidence type="ECO:0000256" key="1">
    <source>
        <dbReference type="ARBA" id="ARBA00022801"/>
    </source>
</evidence>
<evidence type="ECO:0000259" key="3">
    <source>
        <dbReference type="Pfam" id="PF20434"/>
    </source>
</evidence>
<dbReference type="Proteomes" id="UP001596052">
    <property type="component" value="Unassembled WGS sequence"/>
</dbReference>
<keyword evidence="2" id="KW-0732">Signal</keyword>
<accession>A0ABW0KRV0</accession>
<feature type="signal peptide" evidence="2">
    <location>
        <begin position="1"/>
        <end position="17"/>
    </location>
</feature>
<evidence type="ECO:0000313" key="4">
    <source>
        <dbReference type="EMBL" id="MFC5456109.1"/>
    </source>
</evidence>